<evidence type="ECO:0000256" key="3">
    <source>
        <dbReference type="ARBA" id="ARBA00010441"/>
    </source>
</evidence>
<dbReference type="NCBIfam" id="TIGR00473">
    <property type="entry name" value="pssA"/>
    <property type="match status" value="1"/>
</dbReference>
<dbReference type="EMBL" id="PGVE01000028">
    <property type="protein sequence ID" value="PLS07333.1"/>
    <property type="molecule type" value="Genomic_DNA"/>
</dbReference>
<keyword evidence="13" id="KW-1208">Phospholipid metabolism</keyword>
<organism evidence="17 18">
    <name type="scientific">Neobacillus cucumis</name>
    <dbReference type="NCBI Taxonomy" id="1740721"/>
    <lineage>
        <taxon>Bacteria</taxon>
        <taxon>Bacillati</taxon>
        <taxon>Bacillota</taxon>
        <taxon>Bacilli</taxon>
        <taxon>Bacillales</taxon>
        <taxon>Bacillaceae</taxon>
        <taxon>Neobacillus</taxon>
    </lineage>
</organism>
<dbReference type="GO" id="GO:0016020">
    <property type="term" value="C:membrane"/>
    <property type="evidence" value="ECO:0007669"/>
    <property type="project" value="InterPro"/>
</dbReference>
<feature type="transmembrane region" description="Helical" evidence="16">
    <location>
        <begin position="122"/>
        <end position="143"/>
    </location>
</feature>
<evidence type="ECO:0000256" key="6">
    <source>
        <dbReference type="ARBA" id="ARBA00022516"/>
    </source>
</evidence>
<feature type="transmembrane region" description="Helical" evidence="16">
    <location>
        <begin position="7"/>
        <end position="26"/>
    </location>
</feature>
<keyword evidence="7 15" id="KW-0808">Transferase</keyword>
<evidence type="ECO:0000256" key="16">
    <source>
        <dbReference type="SAM" id="Phobius"/>
    </source>
</evidence>
<dbReference type="InterPro" id="IPR050324">
    <property type="entry name" value="CDP-alcohol_PTase-I"/>
</dbReference>
<keyword evidence="11 16" id="KW-0472">Membrane</keyword>
<feature type="transmembrane region" description="Helical" evidence="16">
    <location>
        <begin position="149"/>
        <end position="167"/>
    </location>
</feature>
<comment type="subcellular location">
    <subcellularLocation>
        <location evidence="2">Endomembrane system</location>
        <topology evidence="2">Multi-pass membrane protein</topology>
    </subcellularLocation>
</comment>
<dbReference type="InterPro" id="IPR000462">
    <property type="entry name" value="CDP-OH_P_trans"/>
</dbReference>
<evidence type="ECO:0000256" key="12">
    <source>
        <dbReference type="ARBA" id="ARBA00023209"/>
    </source>
</evidence>
<gene>
    <name evidence="17" type="primary">pssA</name>
    <name evidence="17" type="ORF">CVD27_06040</name>
</gene>
<evidence type="ECO:0000256" key="13">
    <source>
        <dbReference type="ARBA" id="ARBA00023264"/>
    </source>
</evidence>
<dbReference type="EC" id="2.7.8.8" evidence="4"/>
<keyword evidence="12" id="KW-0594">Phospholipid biosynthesis</keyword>
<evidence type="ECO:0000256" key="8">
    <source>
        <dbReference type="ARBA" id="ARBA00022692"/>
    </source>
</evidence>
<dbReference type="Gene3D" id="1.20.120.1760">
    <property type="match status" value="1"/>
</dbReference>
<dbReference type="Pfam" id="PF01066">
    <property type="entry name" value="CDP-OH_P_transf"/>
    <property type="match status" value="1"/>
</dbReference>
<evidence type="ECO:0000256" key="4">
    <source>
        <dbReference type="ARBA" id="ARBA00013174"/>
    </source>
</evidence>
<dbReference type="Proteomes" id="UP000234950">
    <property type="component" value="Unassembled WGS sequence"/>
</dbReference>
<evidence type="ECO:0000256" key="14">
    <source>
        <dbReference type="ARBA" id="ARBA00032361"/>
    </source>
</evidence>
<evidence type="ECO:0000313" key="18">
    <source>
        <dbReference type="Proteomes" id="UP000234950"/>
    </source>
</evidence>
<evidence type="ECO:0000256" key="5">
    <source>
        <dbReference type="ARBA" id="ARBA00017171"/>
    </source>
</evidence>
<name>A0A2N5HP94_9BACI</name>
<comment type="catalytic activity">
    <reaction evidence="1">
        <text>a CDP-1,2-diacyl-sn-glycerol + L-serine = a 1,2-diacyl-sn-glycero-3-phospho-L-serine + CMP + H(+)</text>
        <dbReference type="Rhea" id="RHEA:16913"/>
        <dbReference type="ChEBI" id="CHEBI:15378"/>
        <dbReference type="ChEBI" id="CHEBI:33384"/>
        <dbReference type="ChEBI" id="CHEBI:57262"/>
        <dbReference type="ChEBI" id="CHEBI:58332"/>
        <dbReference type="ChEBI" id="CHEBI:60377"/>
        <dbReference type="EC" id="2.7.8.8"/>
    </reaction>
</comment>
<dbReference type="AlphaFoldDB" id="A0A2N5HP94"/>
<evidence type="ECO:0000256" key="7">
    <source>
        <dbReference type="ARBA" id="ARBA00022679"/>
    </source>
</evidence>
<sequence>MHIIRNSIPNLFTLANLFFGFLSVMNSAEGDYKNAAILILIGMMLDSMDGRIARMLRADSELGKELDSLADIVTFGVAPAMMAYYSYFSSFGIIGMSVAGLFPLFGAYRLARFNINAVKSSLKYFTGVPITAAGGLLTLLTLFQLKMPGFVFVIAFCLLCILMVSTLKIPSLKEIPLPKYGIIITLFLGYALYIVFKKEQHRFPYFIYVAIPLYVAFIGYQLVRTKRKNSTK</sequence>
<feature type="transmembrane region" description="Helical" evidence="16">
    <location>
        <begin position="179"/>
        <end position="196"/>
    </location>
</feature>
<dbReference type="PROSITE" id="PS00379">
    <property type="entry name" value="CDP_ALCOHOL_P_TRANSF"/>
    <property type="match status" value="1"/>
</dbReference>
<evidence type="ECO:0000256" key="9">
    <source>
        <dbReference type="ARBA" id="ARBA00022989"/>
    </source>
</evidence>
<evidence type="ECO:0000256" key="11">
    <source>
        <dbReference type="ARBA" id="ARBA00023136"/>
    </source>
</evidence>
<dbReference type="GO" id="GO:0012505">
    <property type="term" value="C:endomembrane system"/>
    <property type="evidence" value="ECO:0007669"/>
    <property type="project" value="UniProtKB-SubCell"/>
</dbReference>
<evidence type="ECO:0000256" key="15">
    <source>
        <dbReference type="RuleBase" id="RU003750"/>
    </source>
</evidence>
<proteinExistence type="inferred from homology"/>
<comment type="caution">
    <text evidence="17">The sequence shown here is derived from an EMBL/GenBank/DDBJ whole genome shotgun (WGS) entry which is preliminary data.</text>
</comment>
<keyword evidence="10" id="KW-0443">Lipid metabolism</keyword>
<dbReference type="GO" id="GO:0003882">
    <property type="term" value="F:CDP-diacylglycerol-serine O-phosphatidyltransferase activity"/>
    <property type="evidence" value="ECO:0007669"/>
    <property type="project" value="UniProtKB-EC"/>
</dbReference>
<comment type="similarity">
    <text evidence="3 15">Belongs to the CDP-alcohol phosphatidyltransferase class-I family.</text>
</comment>
<accession>A0A2N5HP94</accession>
<keyword evidence="6" id="KW-0444">Lipid biosynthesis</keyword>
<feature type="transmembrane region" description="Helical" evidence="16">
    <location>
        <begin position="93"/>
        <end position="110"/>
    </location>
</feature>
<evidence type="ECO:0000256" key="10">
    <source>
        <dbReference type="ARBA" id="ARBA00023098"/>
    </source>
</evidence>
<protein>
    <recommendedName>
        <fullName evidence="5">CDP-diacylglycerol--serine O-phosphatidyltransferase</fullName>
        <ecNumber evidence="4">2.7.8.8</ecNumber>
    </recommendedName>
    <alternativeName>
        <fullName evidence="14">Phosphatidylserine synthase</fullName>
    </alternativeName>
</protein>
<dbReference type="InterPro" id="IPR048254">
    <property type="entry name" value="CDP_ALCOHOL_P_TRANSF_CS"/>
</dbReference>
<keyword evidence="9 16" id="KW-1133">Transmembrane helix</keyword>
<reference evidence="17 18" key="1">
    <citation type="submission" date="2017-11" db="EMBL/GenBank/DDBJ databases">
        <title>Comparitive Functional Genomics of Dry Heat Resistant strains isolated from the Viking Spacecraft.</title>
        <authorList>
            <person name="Seuylemezian A."/>
            <person name="Cooper K."/>
            <person name="Vaishampayan P."/>
        </authorList>
    </citation>
    <scope>NUCLEOTIDE SEQUENCE [LARGE SCALE GENOMIC DNA]</scope>
    <source>
        <strain evidence="17 18">V32-6</strain>
    </source>
</reference>
<dbReference type="OrthoDB" id="9777147at2"/>
<keyword evidence="18" id="KW-1185">Reference proteome</keyword>
<feature type="transmembrane region" description="Helical" evidence="16">
    <location>
        <begin position="202"/>
        <end position="223"/>
    </location>
</feature>
<keyword evidence="8 16" id="KW-0812">Transmembrane</keyword>
<dbReference type="PANTHER" id="PTHR14269:SF61">
    <property type="entry name" value="CDP-DIACYLGLYCEROL--SERINE O-PHOSPHATIDYLTRANSFERASE"/>
    <property type="match status" value="1"/>
</dbReference>
<dbReference type="PANTHER" id="PTHR14269">
    <property type="entry name" value="CDP-DIACYLGLYCEROL--GLYCEROL-3-PHOSPHATE 3-PHOSPHATIDYLTRANSFERASE-RELATED"/>
    <property type="match status" value="1"/>
</dbReference>
<dbReference type="InterPro" id="IPR004533">
    <property type="entry name" value="CDP-diaglyc--ser_O-PTrfase"/>
</dbReference>
<evidence type="ECO:0000256" key="1">
    <source>
        <dbReference type="ARBA" id="ARBA00000287"/>
    </source>
</evidence>
<evidence type="ECO:0000313" key="17">
    <source>
        <dbReference type="EMBL" id="PLS07333.1"/>
    </source>
</evidence>
<evidence type="ECO:0000256" key="2">
    <source>
        <dbReference type="ARBA" id="ARBA00004127"/>
    </source>
</evidence>
<dbReference type="GO" id="GO:0008654">
    <property type="term" value="P:phospholipid biosynthetic process"/>
    <property type="evidence" value="ECO:0007669"/>
    <property type="project" value="UniProtKB-KW"/>
</dbReference>
<dbReference type="InterPro" id="IPR043130">
    <property type="entry name" value="CDP-OH_PTrfase_TM_dom"/>
</dbReference>